<evidence type="ECO:0000259" key="1">
    <source>
        <dbReference type="SMART" id="SM00587"/>
    </source>
</evidence>
<dbReference type="PANTHER" id="PTHR23020">
    <property type="entry name" value="UNCHARACTERIZED NUCLEAR HORMONE RECEPTOR-RELATED"/>
    <property type="match status" value="1"/>
</dbReference>
<comment type="caution">
    <text evidence="2">The sequence shown here is derived from an EMBL/GenBank/DDBJ whole genome shotgun (WGS) entry which is preliminary data.</text>
</comment>
<dbReference type="Gene3D" id="3.90.1200.10">
    <property type="match status" value="1"/>
</dbReference>
<accession>A0A062VGR6</accession>
<dbReference type="SMART" id="SM00587">
    <property type="entry name" value="CHK"/>
    <property type="match status" value="1"/>
</dbReference>
<dbReference type="PATRIC" id="fig|1280954.3.peg.910"/>
<proteinExistence type="predicted"/>
<dbReference type="SUPFAM" id="SSF56112">
    <property type="entry name" value="Protein kinase-like (PK-like)"/>
    <property type="match status" value="1"/>
</dbReference>
<dbReference type="InterPro" id="IPR052961">
    <property type="entry name" value="Oxido-Kinase-like_Enzymes"/>
</dbReference>
<dbReference type="Pfam" id="PF01636">
    <property type="entry name" value="APH"/>
    <property type="match status" value="1"/>
</dbReference>
<gene>
    <name evidence="2" type="ORF">HPO_04495</name>
</gene>
<dbReference type="eggNOG" id="COG3178">
    <property type="taxonomic scope" value="Bacteria"/>
</dbReference>
<dbReference type="EMBL" id="ARYM01000004">
    <property type="protein sequence ID" value="KCZ99618.1"/>
    <property type="molecule type" value="Genomic_DNA"/>
</dbReference>
<dbReference type="Proteomes" id="UP000027100">
    <property type="component" value="Unassembled WGS sequence"/>
</dbReference>
<organism evidence="2 3">
    <name type="scientific">Hyphomonas polymorpha PS728</name>
    <dbReference type="NCBI Taxonomy" id="1280954"/>
    <lineage>
        <taxon>Bacteria</taxon>
        <taxon>Pseudomonadati</taxon>
        <taxon>Pseudomonadota</taxon>
        <taxon>Alphaproteobacteria</taxon>
        <taxon>Hyphomonadales</taxon>
        <taxon>Hyphomonadaceae</taxon>
        <taxon>Hyphomonas</taxon>
    </lineage>
</organism>
<sequence>MNLNLTKTLALPLSLDEVTPDWLSRALSDRFPGIEISSVEREGERSGTSSSAQFNLTYAQKPEGAPSSVYIKGGFDEIMRKRVWAALIQEARFYAELAPEVPVPVPAVYFAGIDEEARQGVLIMEDMRQRGIRFGHITQDVSVDTVAEIITAQARLHAHFWKDPRLEAYREWAEPARAFVRYLYREKHWDHVNQRSYASMIPHVLPDREFALAATERLWKINAQAPQTLLHGDCHVGNLYFHPDGSPGFMDWQCTFPGTPGHDHAEMINCALDTQSRRENERDLLKLYRSVLVECGVSDAPGEEEIFLSYRQNQMHLMGFSVMNPYDMQTVEVTDTAAVRALEAAIDLDMIGALGLR</sequence>
<evidence type="ECO:0000313" key="3">
    <source>
        <dbReference type="Proteomes" id="UP000027100"/>
    </source>
</evidence>
<dbReference type="InterPro" id="IPR011009">
    <property type="entry name" value="Kinase-like_dom_sf"/>
</dbReference>
<keyword evidence="3" id="KW-1185">Reference proteome</keyword>
<feature type="domain" description="CHK kinase-like" evidence="1">
    <location>
        <begin position="122"/>
        <end position="298"/>
    </location>
</feature>
<dbReference type="InterPro" id="IPR002575">
    <property type="entry name" value="Aminoglycoside_PTrfase"/>
</dbReference>
<dbReference type="STRING" id="1280954.HPO_04495"/>
<name>A0A062VGR6_9PROT</name>
<protein>
    <recommendedName>
        <fullName evidence="1">CHK kinase-like domain-containing protein</fullName>
    </recommendedName>
</protein>
<dbReference type="InterPro" id="IPR015897">
    <property type="entry name" value="CHK_kinase-like"/>
</dbReference>
<reference evidence="2 3" key="1">
    <citation type="journal article" date="2014" name="Antonie Van Leeuwenhoek">
        <title>Hyphomonas beringensis sp. nov. and Hyphomonas chukchiensis sp. nov., isolated from surface seawater of the Bering Sea and Chukchi Sea.</title>
        <authorList>
            <person name="Li C."/>
            <person name="Lai Q."/>
            <person name="Li G."/>
            <person name="Dong C."/>
            <person name="Wang J."/>
            <person name="Liao Y."/>
            <person name="Shao Z."/>
        </authorList>
    </citation>
    <scope>NUCLEOTIDE SEQUENCE [LARGE SCALE GENOMIC DNA]</scope>
    <source>
        <strain evidence="2 3">PS728</strain>
    </source>
</reference>
<dbReference type="PANTHER" id="PTHR23020:SF41">
    <property type="entry name" value="AMINOGLYCOSIDE PHOSPHOTRANSFERASE DOMAIN-CONTAINING PROTEIN"/>
    <property type="match status" value="1"/>
</dbReference>
<dbReference type="AlphaFoldDB" id="A0A062VGR6"/>
<evidence type="ECO:0000313" key="2">
    <source>
        <dbReference type="EMBL" id="KCZ99618.1"/>
    </source>
</evidence>